<organism evidence="5 6">
    <name type="scientific">Paracoccus pantotrophus</name>
    <name type="common">Thiosphaera pantotropha</name>
    <dbReference type="NCBI Taxonomy" id="82367"/>
    <lineage>
        <taxon>Bacteria</taxon>
        <taxon>Pseudomonadati</taxon>
        <taxon>Pseudomonadota</taxon>
        <taxon>Alphaproteobacteria</taxon>
        <taxon>Rhodobacterales</taxon>
        <taxon>Paracoccaceae</taxon>
        <taxon>Paracoccus</taxon>
    </lineage>
</organism>
<dbReference type="SMART" id="SM00342">
    <property type="entry name" value="HTH_ARAC"/>
    <property type="match status" value="1"/>
</dbReference>
<accession>A0A7H9BQ97</accession>
<dbReference type="Pfam" id="PF12833">
    <property type="entry name" value="HTH_18"/>
    <property type="match status" value="1"/>
</dbReference>
<gene>
    <name evidence="5" type="ORF">HYQ43_04350</name>
</gene>
<keyword evidence="1" id="KW-0805">Transcription regulation</keyword>
<dbReference type="Proteomes" id="UP000509322">
    <property type="component" value="Chromosome 1"/>
</dbReference>
<sequence>MDEARRHLIPPDPVLARLAAAGITLETIPEPADPDPRPNVALTPAAFGRPLAPAPCLAPSPFRDLLPGPAGPGQAAALQPCRALPGGRPGGGLRLIPLAGLHWGGPVRSPAAPRSPRVRGDHVLLRPTGGTVAIMFPGHHHALPAGRIAFIPAGTAFSLNPPPEVHGLALLIPPAMCRGLTLPQGLRHGLPGAADAELLDAAMTALGAGMPRAPAQDAATARGLGLIAAVLSRLGDGQGAGLAPSAPSPARLAEARALTGHFLQLAQAELQSGQTIAELALRLGCSQAQLDRACRLSRGRSALELLYDLRLQCASKALRDGDLPMAQIAARLGYSGLGHFMRAFLAATGRTPQAYRALMRETHSRRGDRPAG</sequence>
<name>A0A7H9BQ97_PARPN</name>
<dbReference type="GO" id="GO:0043565">
    <property type="term" value="F:sequence-specific DNA binding"/>
    <property type="evidence" value="ECO:0007669"/>
    <property type="project" value="InterPro"/>
</dbReference>
<evidence type="ECO:0000256" key="2">
    <source>
        <dbReference type="ARBA" id="ARBA00023125"/>
    </source>
</evidence>
<evidence type="ECO:0000313" key="6">
    <source>
        <dbReference type="Proteomes" id="UP000509322"/>
    </source>
</evidence>
<proteinExistence type="predicted"/>
<dbReference type="PROSITE" id="PS01124">
    <property type="entry name" value="HTH_ARAC_FAMILY_2"/>
    <property type="match status" value="1"/>
</dbReference>
<dbReference type="AlphaFoldDB" id="A0A7H9BQ97"/>
<dbReference type="PROSITE" id="PS00041">
    <property type="entry name" value="HTH_ARAC_FAMILY_1"/>
    <property type="match status" value="1"/>
</dbReference>
<reference evidence="5 6" key="1">
    <citation type="submission" date="2020-07" db="EMBL/GenBank/DDBJ databases">
        <title>The complete genome of Paracoccus pantotrophus ACCC 10489.</title>
        <authorList>
            <person name="Si Y."/>
        </authorList>
    </citation>
    <scope>NUCLEOTIDE SEQUENCE [LARGE SCALE GENOMIC DNA]</scope>
    <source>
        <strain evidence="5 6">ACCC10489</strain>
    </source>
</reference>
<keyword evidence="2" id="KW-0238">DNA-binding</keyword>
<protein>
    <submittedName>
        <fullName evidence="5">Helix-turn-helix transcriptional regulator</fullName>
    </submittedName>
</protein>
<dbReference type="EMBL" id="CP058689">
    <property type="protein sequence ID" value="QLH13517.1"/>
    <property type="molecule type" value="Genomic_DNA"/>
</dbReference>
<dbReference type="InterPro" id="IPR018062">
    <property type="entry name" value="HTH_AraC-typ_CS"/>
</dbReference>
<dbReference type="InterPro" id="IPR018060">
    <property type="entry name" value="HTH_AraC"/>
</dbReference>
<evidence type="ECO:0000313" key="5">
    <source>
        <dbReference type="EMBL" id="QLH13517.1"/>
    </source>
</evidence>
<dbReference type="GO" id="GO:0003700">
    <property type="term" value="F:DNA-binding transcription factor activity"/>
    <property type="evidence" value="ECO:0007669"/>
    <property type="project" value="InterPro"/>
</dbReference>
<dbReference type="PANTHER" id="PTHR46796">
    <property type="entry name" value="HTH-TYPE TRANSCRIPTIONAL ACTIVATOR RHAS-RELATED"/>
    <property type="match status" value="1"/>
</dbReference>
<dbReference type="RefSeq" id="WP_179921067.1">
    <property type="nucleotide sequence ID" value="NZ_CP058689.1"/>
</dbReference>
<evidence type="ECO:0000259" key="4">
    <source>
        <dbReference type="PROSITE" id="PS01124"/>
    </source>
</evidence>
<feature type="domain" description="HTH araC/xylS-type" evidence="4">
    <location>
        <begin position="260"/>
        <end position="358"/>
    </location>
</feature>
<dbReference type="InterPro" id="IPR009057">
    <property type="entry name" value="Homeodomain-like_sf"/>
</dbReference>
<evidence type="ECO:0000256" key="1">
    <source>
        <dbReference type="ARBA" id="ARBA00023015"/>
    </source>
</evidence>
<dbReference type="InterPro" id="IPR050204">
    <property type="entry name" value="AraC_XylS_family_regulators"/>
</dbReference>
<keyword evidence="3" id="KW-0804">Transcription</keyword>
<dbReference type="Gene3D" id="1.10.10.60">
    <property type="entry name" value="Homeodomain-like"/>
    <property type="match status" value="1"/>
</dbReference>
<evidence type="ECO:0000256" key="3">
    <source>
        <dbReference type="ARBA" id="ARBA00023163"/>
    </source>
</evidence>
<dbReference type="SUPFAM" id="SSF46689">
    <property type="entry name" value="Homeodomain-like"/>
    <property type="match status" value="1"/>
</dbReference>